<dbReference type="RefSeq" id="WP_058371512.1">
    <property type="nucleotide sequence ID" value="NZ_LNTB01000002.1"/>
</dbReference>
<reference evidence="1 2" key="1">
    <citation type="submission" date="2015-11" db="EMBL/GenBank/DDBJ databases">
        <title>Genome sequence of Pyrodictium occultum PL-19, a marine hyperthermophilic archaeon isolated from Volcano, Italy.</title>
        <authorList>
            <person name="Utturkar S."/>
            <person name="Huber H."/>
            <person name="Leptihn S."/>
            <person name="Brown S."/>
            <person name="Stetter K.O."/>
            <person name="Podar M."/>
        </authorList>
    </citation>
    <scope>NUCLEOTIDE SEQUENCE [LARGE SCALE GENOMIC DNA]</scope>
    <source>
        <strain evidence="1 2">PL-19</strain>
    </source>
</reference>
<evidence type="ECO:0000313" key="2">
    <source>
        <dbReference type="Proteomes" id="UP000053352"/>
    </source>
</evidence>
<dbReference type="Proteomes" id="UP000053352">
    <property type="component" value="Unassembled WGS sequence"/>
</dbReference>
<sequence>MNTRIASLIAMALILAPILSPLAATKAAAQSFTVEVVPAPYLNYNILLIKVEGVPSDHPLAVSVTPYDANGNALAREPYLLLAGYAGGNEWHVFIALNKTFEKRVFPWNYTNTSSTTIGTASKIYNMSELGINIYTAGSLADALSRVSPVIALEGKAVQNITNMQDTNGNKYNFTSANIASAWPIVNALSPSANTAYIEVKIEAGDLGSQTVRINIGPSKARLLTQGYLYTAPEKVVEFSVDDPTLLANPTAANTLTYVNSNANKVLTSNTSVQVFNLASDGTPAMKAAALEAGATNISSVNIIAQLYINTTNNWATLSLTANEVPQDATIFVELGIAAYNGTSWYNRSVFAVLTSDRSSFQIFNWTKVDPGNTNVIIKCVRVTIVPANVSTNINSFEGHTRYESDPNYKEINVTYTPEQYTFIREVYQEGSALTFKLYMPGRDDVPSYEFIAGTYAVNDAPVSISFTEGSGAGSGSFEVDAFIKLQTGALSIPSSVKPGEAFTITLTDIDAYSPSVDVALVDSSGNNIATATVQLEPTGTAGEFTASLKVMLPSSSGNAGIDTSNGVIYVNSSVAKIVVTYHDKYSVQGTPVDRSKTAALEFYPTTVSLPSTAGPLQAVTMKVISGNLNLNPSANETLYMKIAGDHAVLHYGSPNGITVAEIYVKKNGNTLNSTELNRVFVIKTFYETGADTGTYKIPLYLRNLDLKNNDKIEVDFKDTLNSRWYNSTIAIQAIEGKVKVYAVANGQEIAISKIPIAAAKGANVSITYTVEVKDSDANTDPAKVENATLYFYFLKYGQTSPASIQEVKLPETDIDTGDFKGTLSITFYSNGSVEITLGGKSITLQLSDLPYGKLVIMYNDTSVDKNVTVELPVKNPSTAELTLQPTVADKLSDSVTITLYEPDLDTIPGAGNDKLPSDLTFGVSFQGCTVATASITVADLESAAGASFNEVAEGKFQLTMPAQELLRLIASKLNVECSSLIGKAITLSYTDPVSAGSISGKVYTATTSGSFMVRSHTAELTVTPEKVSPFGTVKIVIYDPDLIGMNASYVRGYLAVSSGKTSDLKPYLSTVYPETGGSENGTFVFTLSLNDSLVNPVDTVIVSYTDLVDADGQQKVITKTASVVSENGTIEFTPEQPAPDSMLTIVVKDFDANKDPNAIDTVNVTVYSSAINVRKTITLIETGPNTGVFTYTVRLSSSPAEIGAPNTIYAPAGSTVYVVYHDEYGSNGKPVDIVNSTKVAAPTPKVRYPLIPYPEKAVLKDAATLENISVVKPGKQAVIVIPVENIADYDVTTYVIAVVYKDGAPVAYNYAINKVPAKSVVDVPATLPVLTEPGTYTVKILFWKDLVSMQPLSKSAVELTITVGR</sequence>
<name>A0A0V8RS45_PYROC</name>
<proteinExistence type="predicted"/>
<organism evidence="1 2">
    <name type="scientific">Pyrodictium occultum</name>
    <dbReference type="NCBI Taxonomy" id="2309"/>
    <lineage>
        <taxon>Archaea</taxon>
        <taxon>Thermoproteota</taxon>
        <taxon>Thermoprotei</taxon>
        <taxon>Desulfurococcales</taxon>
        <taxon>Pyrodictiaceae</taxon>
        <taxon>Pyrodictium</taxon>
    </lineage>
</organism>
<dbReference type="EMBL" id="LNTB01000002">
    <property type="protein sequence ID" value="KSW10746.1"/>
    <property type="molecule type" value="Genomic_DNA"/>
</dbReference>
<comment type="caution">
    <text evidence="1">The sequence shown here is derived from an EMBL/GenBank/DDBJ whole genome shotgun (WGS) entry which is preliminary data.</text>
</comment>
<dbReference type="STRING" id="2309.CF15_08165"/>
<keyword evidence="2" id="KW-1185">Reference proteome</keyword>
<gene>
    <name evidence="1" type="ORF">CF15_08165</name>
</gene>
<dbReference type="OrthoDB" id="12300at2157"/>
<accession>A0A0V8RS45</accession>
<protein>
    <submittedName>
        <fullName evidence="1">Uncharacterized protein</fullName>
    </submittedName>
</protein>
<evidence type="ECO:0000313" key="1">
    <source>
        <dbReference type="EMBL" id="KSW10746.1"/>
    </source>
</evidence>